<keyword evidence="5 11" id="KW-0812">Transmembrane</keyword>
<dbReference type="EMBL" id="CP039268">
    <property type="protein sequence ID" value="QGU32525.1"/>
    <property type="molecule type" value="Genomic_DNA"/>
</dbReference>
<reference evidence="13 14" key="1">
    <citation type="submission" date="2019-12" db="EMBL/GenBank/DDBJ databases">
        <title>The complete genome of the thermophilic, anoxygenic phototrophic gammaproteobacterium Thermochromatium tepidum.</title>
        <authorList>
            <person name="Sattley W.M."/>
            <person name="Swingley W.D."/>
            <person name="Burchell B.M."/>
            <person name="Gurbani S.A."/>
            <person name="Kujawa C.M."/>
            <person name="Nuccio D.A."/>
            <person name="Schladweiler J."/>
            <person name="Shaffer K.N."/>
            <person name="Stokes L.M."/>
            <person name="Touchman J.W."/>
            <person name="Blankenship R.E."/>
            <person name="Madigan M.T."/>
        </authorList>
    </citation>
    <scope>NUCLEOTIDE SEQUENCE [LARGE SCALE GENOMIC DNA]</scope>
    <source>
        <strain evidence="13 14">ATCC 43061</strain>
    </source>
</reference>
<name>A0A6I6E0Q5_THETI</name>
<evidence type="ECO:0000313" key="13">
    <source>
        <dbReference type="EMBL" id="QGU32525.1"/>
    </source>
</evidence>
<evidence type="ECO:0000259" key="12">
    <source>
        <dbReference type="PROSITE" id="PS50111"/>
    </source>
</evidence>
<sequence>MNGLWSRVVTMLGALRLHWPPLLLSLVVWLQAVVWPDLVPGWVGLLLLVFAWPLWIVLRPERESVDEVGSRGDLGDQAKMAEYALWETVVETDRLFSPLVEELHDSMRQARDLISHAISDLHVSFNGLLDEARAQQRLVMGLISQGDQVDQPQGKLIDMDDFLRANSLLLTDNIERLIEMSKQSIRVAHQIDDLSGQMSLIFDRLDGAKRIARQTNLLALNAAIEAARAGESGRGFAVVAQEVRKLSQDAAQFNEEIRQQIEQAQAFFAETREIVGQMASQDMNASISAKGAMDDMIAQVQQLNARTSSGLDELNRIADRFQANVGTAIRLLQFEDIARQVLERAEVRIALFGRFVAELCRIPRGEIRSQADIEQAKQRLELLRTELIATDHRPVTQRSMEGGDIEFF</sequence>
<evidence type="ECO:0000256" key="11">
    <source>
        <dbReference type="SAM" id="Phobius"/>
    </source>
</evidence>
<evidence type="ECO:0000256" key="3">
    <source>
        <dbReference type="ARBA" id="ARBA00022481"/>
    </source>
</evidence>
<dbReference type="PANTHER" id="PTHR32089">
    <property type="entry name" value="METHYL-ACCEPTING CHEMOTAXIS PROTEIN MCPB"/>
    <property type="match status" value="1"/>
</dbReference>
<dbReference type="GO" id="GO:0005886">
    <property type="term" value="C:plasma membrane"/>
    <property type="evidence" value="ECO:0007669"/>
    <property type="project" value="UniProtKB-SubCell"/>
</dbReference>
<evidence type="ECO:0000313" key="14">
    <source>
        <dbReference type="Proteomes" id="UP000426424"/>
    </source>
</evidence>
<dbReference type="SMART" id="SM00283">
    <property type="entry name" value="MA"/>
    <property type="match status" value="1"/>
</dbReference>
<evidence type="ECO:0000256" key="10">
    <source>
        <dbReference type="SAM" id="Coils"/>
    </source>
</evidence>
<dbReference type="PROSITE" id="PS50111">
    <property type="entry name" value="CHEMOTAXIS_TRANSDUC_2"/>
    <property type="match status" value="1"/>
</dbReference>
<evidence type="ECO:0000256" key="9">
    <source>
        <dbReference type="PROSITE-ProRule" id="PRU00284"/>
    </source>
</evidence>
<keyword evidence="4" id="KW-0145">Chemotaxis</keyword>
<evidence type="ECO:0000256" key="2">
    <source>
        <dbReference type="ARBA" id="ARBA00022475"/>
    </source>
</evidence>
<accession>A0A6I6E0Q5</accession>
<evidence type="ECO:0000256" key="5">
    <source>
        <dbReference type="ARBA" id="ARBA00022692"/>
    </source>
</evidence>
<keyword evidence="6 11" id="KW-1133">Transmembrane helix</keyword>
<evidence type="ECO:0000256" key="4">
    <source>
        <dbReference type="ARBA" id="ARBA00022500"/>
    </source>
</evidence>
<protein>
    <submittedName>
        <fullName evidence="13">Chemotaxis protein</fullName>
    </submittedName>
</protein>
<dbReference type="PANTHER" id="PTHR32089:SF39">
    <property type="entry name" value="METHYL-ACCEPTING CHEMOTAXIS PROTEIN HLYB"/>
    <property type="match status" value="1"/>
</dbReference>
<gene>
    <name evidence="13" type="ORF">E6P07_05720</name>
</gene>
<dbReference type="InterPro" id="IPR004089">
    <property type="entry name" value="MCPsignal_dom"/>
</dbReference>
<keyword evidence="2" id="KW-1003">Cell membrane</keyword>
<organism evidence="13 14">
    <name type="scientific">Thermochromatium tepidum ATCC 43061</name>
    <dbReference type="NCBI Taxonomy" id="316276"/>
    <lineage>
        <taxon>Bacteria</taxon>
        <taxon>Pseudomonadati</taxon>
        <taxon>Pseudomonadota</taxon>
        <taxon>Gammaproteobacteria</taxon>
        <taxon>Chromatiales</taxon>
        <taxon>Chromatiaceae</taxon>
        <taxon>Thermochromatium</taxon>
    </lineage>
</organism>
<keyword evidence="10" id="KW-0175">Coiled coil</keyword>
<keyword evidence="8 9" id="KW-0807">Transducer</keyword>
<evidence type="ECO:0000256" key="7">
    <source>
        <dbReference type="ARBA" id="ARBA00023136"/>
    </source>
</evidence>
<evidence type="ECO:0000256" key="1">
    <source>
        <dbReference type="ARBA" id="ARBA00004651"/>
    </source>
</evidence>
<feature type="transmembrane region" description="Helical" evidence="11">
    <location>
        <begin position="38"/>
        <end position="58"/>
    </location>
</feature>
<proteinExistence type="predicted"/>
<evidence type="ECO:0000256" key="6">
    <source>
        <dbReference type="ARBA" id="ARBA00022989"/>
    </source>
</evidence>
<dbReference type="OrthoDB" id="5573670at2"/>
<dbReference type="GO" id="GO:0006935">
    <property type="term" value="P:chemotaxis"/>
    <property type="evidence" value="ECO:0007669"/>
    <property type="project" value="UniProtKB-KW"/>
</dbReference>
<comment type="subcellular location">
    <subcellularLocation>
        <location evidence="1">Cell membrane</location>
        <topology evidence="1">Multi-pass membrane protein</topology>
    </subcellularLocation>
</comment>
<dbReference type="SUPFAM" id="SSF58104">
    <property type="entry name" value="Methyl-accepting chemotaxis protein (MCP) signaling domain"/>
    <property type="match status" value="1"/>
</dbReference>
<keyword evidence="14" id="KW-1185">Reference proteome</keyword>
<keyword evidence="3" id="KW-0488">Methylation</keyword>
<keyword evidence="7 11" id="KW-0472">Membrane</keyword>
<dbReference type="AlphaFoldDB" id="A0A6I6E0Q5"/>
<dbReference type="Pfam" id="PF00015">
    <property type="entry name" value="MCPsignal"/>
    <property type="match status" value="1"/>
</dbReference>
<dbReference type="RefSeq" id="WP_153974721.1">
    <property type="nucleotide sequence ID" value="NZ_CP039268.1"/>
</dbReference>
<dbReference type="GO" id="GO:0007165">
    <property type="term" value="P:signal transduction"/>
    <property type="evidence" value="ECO:0007669"/>
    <property type="project" value="UniProtKB-KW"/>
</dbReference>
<feature type="coiled-coil region" evidence="10">
    <location>
        <begin position="366"/>
        <end position="393"/>
    </location>
</feature>
<dbReference type="KEGG" id="ttp:E6P07_05720"/>
<feature type="domain" description="Methyl-accepting transducer" evidence="12">
    <location>
        <begin position="186"/>
        <end position="320"/>
    </location>
</feature>
<evidence type="ECO:0000256" key="8">
    <source>
        <dbReference type="ARBA" id="ARBA00023224"/>
    </source>
</evidence>
<dbReference type="Gene3D" id="1.10.287.950">
    <property type="entry name" value="Methyl-accepting chemotaxis protein"/>
    <property type="match status" value="1"/>
</dbReference>
<dbReference type="Proteomes" id="UP000426424">
    <property type="component" value="Chromosome"/>
</dbReference>
<feature type="transmembrane region" description="Helical" evidence="11">
    <location>
        <begin position="12"/>
        <end position="32"/>
    </location>
</feature>